<evidence type="ECO:0000256" key="8">
    <source>
        <dbReference type="SAM" id="Coils"/>
    </source>
</evidence>
<dbReference type="GO" id="GO:0000209">
    <property type="term" value="P:protein polyubiquitination"/>
    <property type="evidence" value="ECO:0007669"/>
    <property type="project" value="TreeGrafter"/>
</dbReference>
<evidence type="ECO:0000313" key="13">
    <source>
        <dbReference type="Proteomes" id="UP000269793"/>
    </source>
</evidence>
<dbReference type="GO" id="GO:0061630">
    <property type="term" value="F:ubiquitin protein ligase activity"/>
    <property type="evidence" value="ECO:0007669"/>
    <property type="project" value="TreeGrafter"/>
</dbReference>
<evidence type="ECO:0000256" key="2">
    <source>
        <dbReference type="ARBA" id="ARBA00022741"/>
    </source>
</evidence>
<dbReference type="STRING" id="425264.A0A3G2S5U2"/>
<keyword evidence="3 7" id="KW-0863">Zinc-finger</keyword>
<gene>
    <name evidence="12" type="ORF">DNF11_2494</name>
</gene>
<evidence type="ECO:0000313" key="12">
    <source>
        <dbReference type="EMBL" id="AYO43444.1"/>
    </source>
</evidence>
<dbReference type="GO" id="GO:0016787">
    <property type="term" value="F:hydrolase activity"/>
    <property type="evidence" value="ECO:0007669"/>
    <property type="project" value="UniProtKB-KW"/>
</dbReference>
<keyword evidence="6" id="KW-0067">ATP-binding</keyword>
<dbReference type="Gene3D" id="3.40.50.300">
    <property type="entry name" value="P-loop containing nucleotide triphosphate hydrolases"/>
    <property type="match status" value="1"/>
</dbReference>
<evidence type="ECO:0000256" key="5">
    <source>
        <dbReference type="ARBA" id="ARBA00022833"/>
    </source>
</evidence>
<dbReference type="EC" id="3.6.4.-" evidence="12"/>
<dbReference type="OrthoDB" id="5330228at2759"/>
<evidence type="ECO:0000256" key="3">
    <source>
        <dbReference type="ARBA" id="ARBA00022771"/>
    </source>
</evidence>
<name>A0A3G2S5U2_MALR7</name>
<dbReference type="CDD" id="cd18793">
    <property type="entry name" value="SF2_C_SNF"/>
    <property type="match status" value="1"/>
</dbReference>
<evidence type="ECO:0000256" key="1">
    <source>
        <dbReference type="ARBA" id="ARBA00022723"/>
    </source>
</evidence>
<dbReference type="GO" id="GO:0005634">
    <property type="term" value="C:nucleus"/>
    <property type="evidence" value="ECO:0007669"/>
    <property type="project" value="TreeGrafter"/>
</dbReference>
<keyword evidence="13" id="KW-1185">Reference proteome</keyword>
<feature type="coiled-coil region" evidence="8">
    <location>
        <begin position="659"/>
        <end position="686"/>
    </location>
</feature>
<dbReference type="Proteomes" id="UP000269793">
    <property type="component" value="Chromosome IV"/>
</dbReference>
<proteinExistence type="predicted"/>
<dbReference type="Pfam" id="PF00176">
    <property type="entry name" value="SNF2-rel_dom"/>
    <property type="match status" value="1"/>
</dbReference>
<evidence type="ECO:0000259" key="11">
    <source>
        <dbReference type="PROSITE" id="PS51194"/>
    </source>
</evidence>
<evidence type="ECO:0000259" key="9">
    <source>
        <dbReference type="PROSITE" id="PS50089"/>
    </source>
</evidence>
<dbReference type="EMBL" id="CP033151">
    <property type="protein sequence ID" value="AYO43444.1"/>
    <property type="molecule type" value="Genomic_DNA"/>
</dbReference>
<dbReference type="InterPro" id="IPR018957">
    <property type="entry name" value="Znf_C3HC4_RING-type"/>
</dbReference>
<dbReference type="GO" id="GO:0008270">
    <property type="term" value="F:zinc ion binding"/>
    <property type="evidence" value="ECO:0007669"/>
    <property type="project" value="UniProtKB-KW"/>
</dbReference>
<keyword evidence="2" id="KW-0547">Nucleotide-binding</keyword>
<feature type="domain" description="Helicase ATP-binding" evidence="10">
    <location>
        <begin position="258"/>
        <end position="458"/>
    </location>
</feature>
<dbReference type="Pfam" id="PF26021">
    <property type="entry name" value="Ferritin_C144_05"/>
    <property type="match status" value="1"/>
</dbReference>
<dbReference type="InterPro" id="IPR027417">
    <property type="entry name" value="P-loop_NTPase"/>
</dbReference>
<dbReference type="PROSITE" id="PS50089">
    <property type="entry name" value="ZF_RING_2"/>
    <property type="match status" value="1"/>
</dbReference>
<dbReference type="Pfam" id="PF00097">
    <property type="entry name" value="zf-C3HC4"/>
    <property type="match status" value="1"/>
</dbReference>
<dbReference type="PANTHER" id="PTHR45865:SF1">
    <property type="entry name" value="E3 UBIQUITIN-PROTEIN LIGASE SHPRH"/>
    <property type="match status" value="1"/>
</dbReference>
<keyword evidence="5" id="KW-0862">Zinc</keyword>
<dbReference type="PROSITE" id="PS51192">
    <property type="entry name" value="HELICASE_ATP_BIND_1"/>
    <property type="match status" value="1"/>
</dbReference>
<dbReference type="InterPro" id="IPR038718">
    <property type="entry name" value="SNF2-like_sf"/>
</dbReference>
<dbReference type="Pfam" id="PF00271">
    <property type="entry name" value="Helicase_C"/>
    <property type="match status" value="1"/>
</dbReference>
<dbReference type="InterPro" id="IPR001650">
    <property type="entry name" value="Helicase_C-like"/>
</dbReference>
<evidence type="ECO:0000256" key="4">
    <source>
        <dbReference type="ARBA" id="ARBA00022801"/>
    </source>
</evidence>
<dbReference type="Gene3D" id="3.30.40.10">
    <property type="entry name" value="Zinc/RING finger domain, C3HC4 (zinc finger)"/>
    <property type="match status" value="1"/>
</dbReference>
<dbReference type="PANTHER" id="PTHR45865">
    <property type="entry name" value="E3 UBIQUITIN-PROTEIN LIGASE SHPRH FAMILY MEMBER"/>
    <property type="match status" value="1"/>
</dbReference>
<keyword evidence="1" id="KW-0479">Metal-binding</keyword>
<dbReference type="SUPFAM" id="SSF57850">
    <property type="entry name" value="RING/U-box"/>
    <property type="match status" value="1"/>
</dbReference>
<dbReference type="SUPFAM" id="SSF52540">
    <property type="entry name" value="P-loop containing nucleoside triphosphate hydrolases"/>
    <property type="match status" value="2"/>
</dbReference>
<dbReference type="SMART" id="SM00487">
    <property type="entry name" value="DEXDc"/>
    <property type="match status" value="1"/>
</dbReference>
<dbReference type="Gene3D" id="3.40.50.10810">
    <property type="entry name" value="Tandem AAA-ATPase domain"/>
    <property type="match status" value="1"/>
</dbReference>
<protein>
    <submittedName>
        <fullName evidence="12">Uncharacterized protein</fullName>
        <ecNumber evidence="12">3.6.4.-</ecNumber>
    </submittedName>
</protein>
<dbReference type="VEuPathDB" id="FungiDB:DNF11_2494"/>
<dbReference type="InterPro" id="IPR059033">
    <property type="entry name" value="C144_05_dom"/>
</dbReference>
<reference evidence="12 13" key="1">
    <citation type="submission" date="2018-10" db="EMBL/GenBank/DDBJ databases">
        <title>Complete genome sequence of Malassezia restricta CBS 7877.</title>
        <authorList>
            <person name="Morand S.C."/>
            <person name="Bertignac M."/>
            <person name="Iltis A."/>
            <person name="Kolder I."/>
            <person name="Pirovano W."/>
            <person name="Jourdain R."/>
            <person name="Clavaud C."/>
        </authorList>
    </citation>
    <scope>NUCLEOTIDE SEQUENCE [LARGE SCALE GENOMIC DNA]</scope>
    <source>
        <strain evidence="12 13">CBS 7877</strain>
    </source>
</reference>
<dbReference type="InterPro" id="IPR000330">
    <property type="entry name" value="SNF2_N"/>
</dbReference>
<dbReference type="InterPro" id="IPR052583">
    <property type="entry name" value="ATP-helicase/E3_Ub-Ligase"/>
</dbReference>
<organism evidence="12 13">
    <name type="scientific">Malassezia restricta (strain ATCC 96810 / NBRC 103918 / CBS 7877)</name>
    <name type="common">Seborrheic dermatitis infection agent</name>
    <dbReference type="NCBI Taxonomy" id="425264"/>
    <lineage>
        <taxon>Eukaryota</taxon>
        <taxon>Fungi</taxon>
        <taxon>Dikarya</taxon>
        <taxon>Basidiomycota</taxon>
        <taxon>Ustilaginomycotina</taxon>
        <taxon>Malasseziomycetes</taxon>
        <taxon>Malasseziales</taxon>
        <taxon>Malasseziaceae</taxon>
        <taxon>Malassezia</taxon>
    </lineage>
</organism>
<dbReference type="InterPro" id="IPR001841">
    <property type="entry name" value="Znf_RING"/>
</dbReference>
<feature type="coiled-coil region" evidence="8">
    <location>
        <begin position="768"/>
        <end position="806"/>
    </location>
</feature>
<keyword evidence="8" id="KW-0175">Coiled coil</keyword>
<evidence type="ECO:0000256" key="6">
    <source>
        <dbReference type="ARBA" id="ARBA00022840"/>
    </source>
</evidence>
<dbReference type="InterPro" id="IPR013083">
    <property type="entry name" value="Znf_RING/FYVE/PHD"/>
</dbReference>
<sequence length="1398" mass="156570">MHPVHIVPGGVDNAPLATFAALDAPLDTRKRAHELVDAVLVCSDTLHFRASVPRHWDMRVSLHRVSDWQTRMQPGVHVHPSHGALLDVCAGTETLVTIPLVASAWCLTALSLSILHVDAHLAWDDHDVRLRVDVFTTSACFRPQPPDIAEQLRAVVEHANKMDLPPVDEVGGAALVYESLCRREMRSETRMPPCEQPRALLAHLLPFQRRSVSFLLEREAPAAERQSLRSECGPWWIRVHASLYFHVLTGAMTTEAALAAADPIRGAILAEEMGLGKTIEVLALILEHTSRHRHELPSYWDVANEAQVQPVGTTLIVSPETLRRQWLDELAMYAPSLRVYSYTGHKAAAEDAGSSWGDWASRWDVMVVSFETLARDLAASHAAPVRMLRQPSKYERPRSPLVQLEFWRVVMDEAQLVGGNAARTMGMIRRQCSLAVSGTPVRRLADLRTSLWFLGLAPAGPPRLWKRILSAAWAPYVGRVLYDVGIRHTKAQVAPEMVLPMQTRYLVPVDFTHVETAFYRDVWHASLAALRLDADGAPQHDTWELDTSVLRAQLQRLRQACTHPNVALRGGHLLGSDAGTSVSINLRSIEQVLAQMIEATKQDLGAHKHALTSSRIYRASILLFAPSGELETTPSGASHPDQVALADAVQRQGRRSVARDLLETLLPHVEAQMEALEEEIRAAQSQGPLYAFSAEELKYLARYHHDLPADAPHEKLRLRQQYTSALRSRQRHWLQVMHRIQQFSGHCFFQLGESVKQEKSSEDVKPYAAMEEAAYQAAEQTRQRLLAEARRHVEQCVEALEQHRMDAQQLLSLAVPAAQGLAGRSVLDDVDVILDKLRLHAHVVLDWRSQIHARLEKPVNREVSKERADDDVYAENLDAQIEAETLLEMYRPLLAQRDELLTGRIALGATARPQLFVELDRELRAARLRRFQQDEEEEEEDDDVRRVKRLQLQHFRSLEEARRPAMLPPDAEPLGALLSSLKEARDAATHRDAQLLTTMCTALQHLLRDQLAVLDALRKEQTLFQTLFNARALYFKQVQELSDQVQDPEMPQGAWPSLFASLAQERTARQKMGATEGRLRYLHHVKHMHNESMSDTASEARHCYICTNIIETGILTNACGHLCCEACFQAWMGHGHRTCPMCKTRLTPRDVHRVVYRTRQLSMAPTGLRPAESTSFRQLAPDTRHAIEAVGIEGGNGSKLDLLMRHLLYLDRTTGEKSLVFSSFARGLDLVAESLTHHGLAYVRLEGSGGKRASAAIEAFQHAPDVRVLLLHSEAQSAGLNLLAATHLFLLEPLLNHAMELQAIGRVHRIGQTRPTHVYGYMVHDTVEERIMALAAERSQSLYLDVPDKEQDSALVQAAQHVAAQDATRDTRRGDLVGSTSDLLACLFAQHIGSKRGT</sequence>
<feature type="domain" description="Helicase C-terminal" evidence="11">
    <location>
        <begin position="1202"/>
        <end position="1354"/>
    </location>
</feature>
<feature type="domain" description="RING-type" evidence="9">
    <location>
        <begin position="1103"/>
        <end position="1143"/>
    </location>
</feature>
<evidence type="ECO:0000259" key="10">
    <source>
        <dbReference type="PROSITE" id="PS51192"/>
    </source>
</evidence>
<keyword evidence="4 12" id="KW-0378">Hydrolase</keyword>
<dbReference type="PROSITE" id="PS51194">
    <property type="entry name" value="HELICASE_CTER"/>
    <property type="match status" value="1"/>
</dbReference>
<accession>A0A3G2S5U2</accession>
<dbReference type="GO" id="GO:0005524">
    <property type="term" value="F:ATP binding"/>
    <property type="evidence" value="ECO:0007669"/>
    <property type="project" value="InterPro"/>
</dbReference>
<dbReference type="GO" id="GO:0006974">
    <property type="term" value="P:DNA damage response"/>
    <property type="evidence" value="ECO:0007669"/>
    <property type="project" value="TreeGrafter"/>
</dbReference>
<dbReference type="InterPro" id="IPR014001">
    <property type="entry name" value="Helicase_ATP-bd"/>
</dbReference>
<dbReference type="InterPro" id="IPR049730">
    <property type="entry name" value="SNF2/RAD54-like_C"/>
</dbReference>
<dbReference type="SMART" id="SM00490">
    <property type="entry name" value="HELICc"/>
    <property type="match status" value="1"/>
</dbReference>
<evidence type="ECO:0000256" key="7">
    <source>
        <dbReference type="PROSITE-ProRule" id="PRU00175"/>
    </source>
</evidence>